<evidence type="ECO:0000313" key="3">
    <source>
        <dbReference type="Proteomes" id="UP000198304"/>
    </source>
</evidence>
<dbReference type="InterPro" id="IPR035093">
    <property type="entry name" value="RelE/ParE_toxin_dom_sf"/>
</dbReference>
<keyword evidence="3" id="KW-1185">Reference proteome</keyword>
<proteinExistence type="predicted"/>
<protein>
    <submittedName>
        <fullName evidence="2">ParE toxin of type II toxin-antitoxin system, parDE</fullName>
    </submittedName>
</protein>
<evidence type="ECO:0000313" key="2">
    <source>
        <dbReference type="EMBL" id="SNS88393.1"/>
    </source>
</evidence>
<gene>
    <name evidence="2" type="ORF">SAMN05446037_102562</name>
</gene>
<sequence length="105" mass="12042">MGNESKLYNVIISDETAQMLVSHSRFLAQVSETAALQLIAEFNEKAKSLEKFPERNPWLSDPLVPSGKYRKLLMAKRYLLVYQVKNGTVYVDAVVDCRQDYGWLL</sequence>
<organism evidence="2 3">
    <name type="scientific">Anaerovirgula multivorans</name>
    <dbReference type="NCBI Taxonomy" id="312168"/>
    <lineage>
        <taxon>Bacteria</taxon>
        <taxon>Bacillati</taxon>
        <taxon>Bacillota</taxon>
        <taxon>Clostridia</taxon>
        <taxon>Peptostreptococcales</taxon>
        <taxon>Natronincolaceae</taxon>
        <taxon>Anaerovirgula</taxon>
    </lineage>
</organism>
<dbReference type="RefSeq" id="WP_089284461.1">
    <property type="nucleotide sequence ID" value="NZ_FZOJ01000025.1"/>
</dbReference>
<reference evidence="2 3" key="1">
    <citation type="submission" date="2017-06" db="EMBL/GenBank/DDBJ databases">
        <authorList>
            <person name="Kim H.J."/>
            <person name="Triplett B.A."/>
        </authorList>
    </citation>
    <scope>NUCLEOTIDE SEQUENCE [LARGE SCALE GENOMIC DNA]</scope>
    <source>
        <strain evidence="2 3">SCA</strain>
    </source>
</reference>
<keyword evidence="1" id="KW-1277">Toxin-antitoxin system</keyword>
<dbReference type="AlphaFoldDB" id="A0A239I5N6"/>
<dbReference type="OrthoDB" id="1683991at2"/>
<name>A0A239I5N6_9FIRM</name>
<accession>A0A239I5N6</accession>
<dbReference type="Proteomes" id="UP000198304">
    <property type="component" value="Unassembled WGS sequence"/>
</dbReference>
<dbReference type="InterPro" id="IPR007712">
    <property type="entry name" value="RelE/ParE_toxin"/>
</dbReference>
<dbReference type="Pfam" id="PF05016">
    <property type="entry name" value="ParE_toxin"/>
    <property type="match status" value="1"/>
</dbReference>
<evidence type="ECO:0000256" key="1">
    <source>
        <dbReference type="ARBA" id="ARBA00022649"/>
    </source>
</evidence>
<dbReference type="EMBL" id="FZOJ01000025">
    <property type="protein sequence ID" value="SNS88393.1"/>
    <property type="molecule type" value="Genomic_DNA"/>
</dbReference>
<dbReference type="Gene3D" id="3.30.2310.20">
    <property type="entry name" value="RelE-like"/>
    <property type="match status" value="1"/>
</dbReference>